<reference evidence="1 2" key="1">
    <citation type="submission" date="2017-11" db="EMBL/GenBank/DDBJ databases">
        <title>Draft genome sequence of Rhizobiales bacterium SY3-13.</title>
        <authorList>
            <person name="Sun C."/>
        </authorList>
    </citation>
    <scope>NUCLEOTIDE SEQUENCE [LARGE SCALE GENOMIC DNA]</scope>
    <source>
        <strain evidence="1 2">SY3-13</strain>
    </source>
</reference>
<gene>
    <name evidence="1" type="ORF">CVT23_13665</name>
</gene>
<sequence length="230" mass="25221">MARDLDRPSGRGDIDAFLDKVKSTPAKSTGRRGRLIFAMDATASRQHQWDRALHIQAEMFQAAEELGGLDIQLIFYRGFGECRASKWYSEPAELRRAMLTVRCLGGRTQIGKVLSRAMKETKDKPVQAVVFVGDCMEEDADHLCDQAGHLGLVNTPLFMFHEGGEPLAAGTFRQMAKLSGGAYCRFDANSAEALKELLRAVAVYAAGGRRALADRSSGSRQVAGLLEQLK</sequence>
<accession>A0A2M9FZT0</accession>
<name>A0A2M9FZT0_9PROT</name>
<keyword evidence="2" id="KW-1185">Reference proteome</keyword>
<dbReference type="RefSeq" id="WP_109794145.1">
    <property type="nucleotide sequence ID" value="NZ_PHIG01000037.1"/>
</dbReference>
<protein>
    <recommendedName>
        <fullName evidence="3">VWA domain-containing protein</fullName>
    </recommendedName>
</protein>
<dbReference type="Proteomes" id="UP000229498">
    <property type="component" value="Unassembled WGS sequence"/>
</dbReference>
<dbReference type="OrthoDB" id="5430236at2"/>
<dbReference type="InterPro" id="IPR036465">
    <property type="entry name" value="vWFA_dom_sf"/>
</dbReference>
<evidence type="ECO:0000313" key="1">
    <source>
        <dbReference type="EMBL" id="PJK28966.1"/>
    </source>
</evidence>
<proteinExistence type="predicted"/>
<comment type="caution">
    <text evidence="1">The sequence shown here is derived from an EMBL/GenBank/DDBJ whole genome shotgun (WGS) entry which is preliminary data.</text>
</comment>
<dbReference type="SUPFAM" id="SSF53300">
    <property type="entry name" value="vWA-like"/>
    <property type="match status" value="1"/>
</dbReference>
<dbReference type="AlphaFoldDB" id="A0A2M9FZT0"/>
<organism evidence="1 2">
    <name type="scientific">Minwuia thermotolerans</name>
    <dbReference type="NCBI Taxonomy" id="2056226"/>
    <lineage>
        <taxon>Bacteria</taxon>
        <taxon>Pseudomonadati</taxon>
        <taxon>Pseudomonadota</taxon>
        <taxon>Alphaproteobacteria</taxon>
        <taxon>Minwuiales</taxon>
        <taxon>Minwuiaceae</taxon>
        <taxon>Minwuia</taxon>
    </lineage>
</organism>
<evidence type="ECO:0000313" key="2">
    <source>
        <dbReference type="Proteomes" id="UP000229498"/>
    </source>
</evidence>
<evidence type="ECO:0008006" key="3">
    <source>
        <dbReference type="Google" id="ProtNLM"/>
    </source>
</evidence>
<dbReference type="EMBL" id="PHIG01000037">
    <property type="protein sequence ID" value="PJK28966.1"/>
    <property type="molecule type" value="Genomic_DNA"/>
</dbReference>